<accession>A0A0G4GVF9</accession>
<keyword evidence="4" id="KW-1185">Reference proteome</keyword>
<evidence type="ECO:0000313" key="4">
    <source>
        <dbReference type="Proteomes" id="UP000041254"/>
    </source>
</evidence>
<evidence type="ECO:0000256" key="2">
    <source>
        <dbReference type="SAM" id="MobiDB-lite"/>
    </source>
</evidence>
<dbReference type="Proteomes" id="UP000041254">
    <property type="component" value="Unassembled WGS sequence"/>
</dbReference>
<feature type="compositionally biased region" description="Basic and acidic residues" evidence="2">
    <location>
        <begin position="172"/>
        <end position="182"/>
    </location>
</feature>
<reference evidence="3 4" key="1">
    <citation type="submission" date="2014-11" db="EMBL/GenBank/DDBJ databases">
        <authorList>
            <person name="Zhu J."/>
            <person name="Qi W."/>
            <person name="Song R."/>
        </authorList>
    </citation>
    <scope>NUCLEOTIDE SEQUENCE [LARGE SCALE GENOMIC DNA]</scope>
</reference>
<feature type="region of interest" description="Disordered" evidence="2">
    <location>
        <begin position="1"/>
        <end position="30"/>
    </location>
</feature>
<organism evidence="3 4">
    <name type="scientific">Vitrella brassicaformis (strain CCMP3155)</name>
    <dbReference type="NCBI Taxonomy" id="1169540"/>
    <lineage>
        <taxon>Eukaryota</taxon>
        <taxon>Sar</taxon>
        <taxon>Alveolata</taxon>
        <taxon>Colpodellida</taxon>
        <taxon>Vitrellaceae</taxon>
        <taxon>Vitrella</taxon>
    </lineage>
</organism>
<feature type="region of interest" description="Disordered" evidence="2">
    <location>
        <begin position="583"/>
        <end position="606"/>
    </location>
</feature>
<feature type="coiled-coil region" evidence="1">
    <location>
        <begin position="279"/>
        <end position="421"/>
    </location>
</feature>
<keyword evidence="1" id="KW-0175">Coiled coil</keyword>
<sequence>MGNTTSSGSSRVRLDVDSPSNLPPPPPHLPHGKLFGLIQTANDTRHLTSLPTDTLTIDVPADLPVFTVSFYYADSLVELRDGVATIAAEVYIHVPSASQYLRAKAGTDVRQPLPSGETFSLALRTSGFLPGLNAQPASLSTYDGAFRSALMPAPTQPSVRLTLHSPSPVEGRTSHVDDKHDLYYPSAAPSQPSASTSIFSGLFFPPKTTQESDLPAHAGSRAAAGPDQDIYRTEGRVHQTQQGWTREEPPAAPQSAASPGSGIGTYFGWGRGGDEAARVKELEAQLRAASEGQQRAQEHVDRLNAAMRKLAEEHRDSHKTIQELTHTASTARISYKTIREEKMCLQAELEQERRRTRTARAHQLDDGTAGADMGELAKTRARLSEAILAYDKLMRECNQRHEELSGALAGKEHELRVLEERLAGDVADAALTWSVEKNTLQMEWTERERHLESRIQQHADEIRELTQQKAASQDVVSALEKEIAALKASGVSARSSSGEEGDAVAHLKAKVERVEKEKRDLNQQLAEYRDSVRVSEGEQPSTAEKDRRCELLEGLLERIGTYTDPAIRQQIALYRRDPEGLKSWLDAYTDPPQPTGSLEQASGDPS</sequence>
<feature type="coiled-coil region" evidence="1">
    <location>
        <begin position="448"/>
        <end position="538"/>
    </location>
</feature>
<evidence type="ECO:0000313" key="3">
    <source>
        <dbReference type="EMBL" id="CEM34842.1"/>
    </source>
</evidence>
<dbReference type="InParanoid" id="A0A0G4GVF9"/>
<protein>
    <submittedName>
        <fullName evidence="3">Uncharacterized protein</fullName>
    </submittedName>
</protein>
<name>A0A0G4GVF9_VITBC</name>
<dbReference type="AlphaFoldDB" id="A0A0G4GVF9"/>
<dbReference type="EMBL" id="CDMY01000834">
    <property type="protein sequence ID" value="CEM34842.1"/>
    <property type="molecule type" value="Genomic_DNA"/>
</dbReference>
<proteinExistence type="predicted"/>
<gene>
    <name evidence="3" type="ORF">Vbra_18766</name>
</gene>
<evidence type="ECO:0000256" key="1">
    <source>
        <dbReference type="SAM" id="Coils"/>
    </source>
</evidence>
<feature type="compositionally biased region" description="Polar residues" evidence="2">
    <location>
        <begin position="595"/>
        <end position="606"/>
    </location>
</feature>
<feature type="compositionally biased region" description="Polar residues" evidence="2">
    <location>
        <begin position="1"/>
        <end position="10"/>
    </location>
</feature>
<dbReference type="VEuPathDB" id="CryptoDB:Vbra_18766"/>
<feature type="compositionally biased region" description="Low complexity" evidence="2">
    <location>
        <begin position="185"/>
        <end position="197"/>
    </location>
</feature>
<feature type="region of interest" description="Disordered" evidence="2">
    <location>
        <begin position="158"/>
        <end position="262"/>
    </location>
</feature>